<sequence length="402" mass="41150">MRRTPTAVGAATAAGVALSLSACSGQTGADDGTLVVTDTMSATSAPVYEEIYDACAADLGLDVRANHVAGSGLIATVLQQASSQTLPDVLMLDNPDVQQIASSGALSPLGDYGISGAGLPQGVLDAGTYDGALYGITPVVNSIGLFYDARALAEAGVEPPTTWDELRTAAAELTTEDRYGIAFSATNSFEGTWQFLPFLWSNGAEEDDLASPEAVEALELVDALVEDGSASASVVNWSQNDVNDQFIAGNAAMMVNGPWNMPSLEAAEGLEYASVPLPVPAAGDTLEAPLGGEAFTVPDTGNPEKMAAAGAFVDCVTAGENQLTMATGRGAVPADSAVAAEAARQNPTIATFVDTVQTARARTALLGPDWPQAATQIYTAEQLALTDTESPAEALERVAAQD</sequence>
<keyword evidence="6" id="KW-1185">Reference proteome</keyword>
<evidence type="ECO:0000313" key="5">
    <source>
        <dbReference type="EMBL" id="GAA4726713.1"/>
    </source>
</evidence>
<dbReference type="InterPro" id="IPR006059">
    <property type="entry name" value="SBP"/>
</dbReference>
<dbReference type="Pfam" id="PF13416">
    <property type="entry name" value="SBP_bac_8"/>
    <property type="match status" value="1"/>
</dbReference>
<proteinExistence type="inferred from homology"/>
<comment type="similarity">
    <text evidence="1">Belongs to the bacterial solute-binding protein 1 family.</text>
</comment>
<dbReference type="Gene3D" id="3.40.190.10">
    <property type="entry name" value="Periplasmic binding protein-like II"/>
    <property type="match status" value="2"/>
</dbReference>
<protein>
    <submittedName>
        <fullName evidence="5">Sugar ABC transporter substrate-binding protein</fullName>
    </submittedName>
</protein>
<dbReference type="RefSeq" id="WP_172149504.1">
    <property type="nucleotide sequence ID" value="NZ_BAABID010000008.1"/>
</dbReference>
<dbReference type="PROSITE" id="PS51257">
    <property type="entry name" value="PROKAR_LIPOPROTEIN"/>
    <property type="match status" value="1"/>
</dbReference>
<evidence type="ECO:0000256" key="4">
    <source>
        <dbReference type="SAM" id="SignalP"/>
    </source>
</evidence>
<dbReference type="SUPFAM" id="SSF53850">
    <property type="entry name" value="Periplasmic binding protein-like II"/>
    <property type="match status" value="1"/>
</dbReference>
<name>A0ABP8YFQ3_9MICO</name>
<comment type="caution">
    <text evidence="5">The sequence shown here is derived from an EMBL/GenBank/DDBJ whole genome shotgun (WGS) entry which is preliminary data.</text>
</comment>
<reference evidence="6" key="1">
    <citation type="journal article" date="2019" name="Int. J. Syst. Evol. Microbiol.">
        <title>The Global Catalogue of Microorganisms (GCM) 10K type strain sequencing project: providing services to taxonomists for standard genome sequencing and annotation.</title>
        <authorList>
            <consortium name="The Broad Institute Genomics Platform"/>
            <consortium name="The Broad Institute Genome Sequencing Center for Infectious Disease"/>
            <person name="Wu L."/>
            <person name="Ma J."/>
        </authorList>
    </citation>
    <scope>NUCLEOTIDE SEQUENCE [LARGE SCALE GENOMIC DNA]</scope>
    <source>
        <strain evidence="6">JCM 18063</strain>
    </source>
</reference>
<feature type="signal peptide" evidence="4">
    <location>
        <begin position="1"/>
        <end position="29"/>
    </location>
</feature>
<dbReference type="EMBL" id="BAABID010000008">
    <property type="protein sequence ID" value="GAA4726713.1"/>
    <property type="molecule type" value="Genomic_DNA"/>
</dbReference>
<feature type="chain" id="PRO_5045670632" evidence="4">
    <location>
        <begin position="30"/>
        <end position="402"/>
    </location>
</feature>
<dbReference type="Proteomes" id="UP001500956">
    <property type="component" value="Unassembled WGS sequence"/>
</dbReference>
<organism evidence="5 6">
    <name type="scientific">Isoptericola chiayiensis</name>
    <dbReference type="NCBI Taxonomy" id="579446"/>
    <lineage>
        <taxon>Bacteria</taxon>
        <taxon>Bacillati</taxon>
        <taxon>Actinomycetota</taxon>
        <taxon>Actinomycetes</taxon>
        <taxon>Micrococcales</taxon>
        <taxon>Promicromonosporaceae</taxon>
        <taxon>Isoptericola</taxon>
    </lineage>
</organism>
<keyword evidence="3 4" id="KW-0732">Signal</keyword>
<dbReference type="PANTHER" id="PTHR30061">
    <property type="entry name" value="MALTOSE-BINDING PERIPLASMIC PROTEIN"/>
    <property type="match status" value="1"/>
</dbReference>
<evidence type="ECO:0000256" key="2">
    <source>
        <dbReference type="ARBA" id="ARBA00022448"/>
    </source>
</evidence>
<accession>A0ABP8YFQ3</accession>
<evidence type="ECO:0000256" key="1">
    <source>
        <dbReference type="ARBA" id="ARBA00008520"/>
    </source>
</evidence>
<evidence type="ECO:0000256" key="3">
    <source>
        <dbReference type="ARBA" id="ARBA00022729"/>
    </source>
</evidence>
<gene>
    <name evidence="5" type="ORF">GCM10023216_16760</name>
</gene>
<keyword evidence="2" id="KW-0813">Transport</keyword>
<evidence type="ECO:0000313" key="6">
    <source>
        <dbReference type="Proteomes" id="UP001500956"/>
    </source>
</evidence>
<dbReference type="PANTHER" id="PTHR30061:SF50">
    <property type="entry name" value="MALTOSE_MALTODEXTRIN-BINDING PERIPLASMIC PROTEIN"/>
    <property type="match status" value="1"/>
</dbReference>